<gene>
    <name evidence="2" type="ORF">J2Z63_000595</name>
</gene>
<dbReference type="InterPro" id="IPR011889">
    <property type="entry name" value="Liste_lipo_26"/>
</dbReference>
<accession>A0ABU0NES9</accession>
<dbReference type="RefSeq" id="WP_307445101.1">
    <property type="nucleotide sequence ID" value="NZ_JAUSWP010000005.1"/>
</dbReference>
<dbReference type="InterPro" id="IPR005046">
    <property type="entry name" value="DUF285"/>
</dbReference>
<keyword evidence="1" id="KW-0472">Membrane</keyword>
<comment type="caution">
    <text evidence="2">The sequence shown here is derived from an EMBL/GenBank/DDBJ whole genome shotgun (WGS) entry which is preliminary data.</text>
</comment>
<protein>
    <submittedName>
        <fullName evidence="2">Surface protein</fullName>
    </submittedName>
</protein>
<name>A0ABU0NES9_9MOLU</name>
<sequence>MKNCKKTSKIKILSVIAGLIVVSFSAGGAVLGVLHNKRKLEQRIINLENEIPISMRTIGLLYTENQEEILNYINYLRKTLKTKESHIDIELKDVTVQFNRNVPSVTITAKKESKNVIGSIEIKFNKKDISTLELNVNMGALNSNDENAIIDAFIRNNAGKLDTLVKTDFVLEDKNDSSIILKVKDDHQKYQGSIQLNFTVKKDISTLNLNKNVGTFESFQQNAIIEAFINNNRTQLAGLTKDSFTVVSSNNGKLTIGVKSDNTQYQGTVEISYSVIQQFNGINDIVKNITNLKNNDKQSVLNRFFELNKTLFEQENVKITKNQLEVVVNDDVATITVNGNGNVRGSIEAKLSLSRLTNSYLNVLSSDDPNHILKEINNQNSWDLNSNDLNIEVNGKDAIITGKENKNKKFIGTINFEFGFKATYTPDKKELKRIGFFKNLKGEWQIEQVYENTNKVVAILPTFINSLESAFQTNKNSTITGLESWNTSNVTNMSKMFWAARNFNQPLNFNTSNVTNMSEMFWHARNFNQPLNFNTSKVTDMSGMFNAARNFNQPLNFNTSNVTNMSQMFFNCWDFNQPLNTWDVSNVNDMSQMFQGAFKFNQNISSWDVRIKDPEKFNNFNASGHSEFTGDKLPEAIRKLLN</sequence>
<dbReference type="NCBIfam" id="TIGR02167">
    <property type="entry name" value="Liste_lipo_26"/>
    <property type="match status" value="2"/>
</dbReference>
<dbReference type="Pfam" id="PF03382">
    <property type="entry name" value="DUF285"/>
    <property type="match status" value="1"/>
</dbReference>
<reference evidence="2" key="1">
    <citation type="submission" date="2023-07" db="EMBL/GenBank/DDBJ databases">
        <title>Genomic Encyclopedia of Type Strains, Phase IV (KMG-IV): sequencing the most valuable type-strain genomes for metagenomic binning, comparative biology and taxonomic classification.</title>
        <authorList>
            <person name="Goeker M."/>
        </authorList>
    </citation>
    <scope>NUCLEOTIDE SEQUENCE [LARGE SCALE GENOMIC DNA]</scope>
    <source>
        <strain evidence="2">DSM 22019</strain>
    </source>
</reference>
<dbReference type="Proteomes" id="UP001236620">
    <property type="component" value="Unassembled WGS sequence"/>
</dbReference>
<organism evidence="2 3">
    <name type="scientific">Mycoplasma yeatsii</name>
    <dbReference type="NCBI Taxonomy" id="51365"/>
    <lineage>
        <taxon>Bacteria</taxon>
        <taxon>Bacillati</taxon>
        <taxon>Mycoplasmatota</taxon>
        <taxon>Mollicutes</taxon>
        <taxon>Mycoplasmataceae</taxon>
        <taxon>Mycoplasma</taxon>
    </lineage>
</organism>
<dbReference type="EMBL" id="JAUSWP010000005">
    <property type="protein sequence ID" value="MDQ0567948.1"/>
    <property type="molecule type" value="Genomic_DNA"/>
</dbReference>
<keyword evidence="1" id="KW-0812">Transmembrane</keyword>
<feature type="transmembrane region" description="Helical" evidence="1">
    <location>
        <begin position="12"/>
        <end position="34"/>
    </location>
</feature>
<evidence type="ECO:0000313" key="2">
    <source>
        <dbReference type="EMBL" id="MDQ0567948.1"/>
    </source>
</evidence>
<keyword evidence="3" id="KW-1185">Reference proteome</keyword>
<keyword evidence="1" id="KW-1133">Transmembrane helix</keyword>
<proteinExistence type="predicted"/>
<evidence type="ECO:0000313" key="3">
    <source>
        <dbReference type="Proteomes" id="UP001236620"/>
    </source>
</evidence>
<evidence type="ECO:0000256" key="1">
    <source>
        <dbReference type="SAM" id="Phobius"/>
    </source>
</evidence>